<dbReference type="Pfam" id="PF00126">
    <property type="entry name" value="HTH_1"/>
    <property type="match status" value="1"/>
</dbReference>
<dbReference type="KEGG" id="vfa:MM35RIKEN_08870"/>
<gene>
    <name evidence="6" type="ORF">MM35RIKEN_08870</name>
</gene>
<feature type="domain" description="HTH lysR-type" evidence="5">
    <location>
        <begin position="1"/>
        <end position="58"/>
    </location>
</feature>
<dbReference type="GO" id="GO:0003700">
    <property type="term" value="F:DNA-binding transcription factor activity"/>
    <property type="evidence" value="ECO:0007669"/>
    <property type="project" value="InterPro"/>
</dbReference>
<dbReference type="InterPro" id="IPR000847">
    <property type="entry name" value="LysR_HTH_N"/>
</dbReference>
<evidence type="ECO:0000256" key="1">
    <source>
        <dbReference type="ARBA" id="ARBA00009437"/>
    </source>
</evidence>
<protein>
    <submittedName>
        <fullName evidence="6">LysR family transcriptional regulator</fullName>
    </submittedName>
</protein>
<dbReference type="Proteomes" id="UP000681343">
    <property type="component" value="Chromosome"/>
</dbReference>
<name>A0A810PWT9_9FIRM</name>
<dbReference type="AlphaFoldDB" id="A0A810PWT9"/>
<dbReference type="CDD" id="cd05466">
    <property type="entry name" value="PBP2_LTTR_substrate"/>
    <property type="match status" value="1"/>
</dbReference>
<dbReference type="EMBL" id="AP023415">
    <property type="protein sequence ID" value="BCK78695.1"/>
    <property type="molecule type" value="Genomic_DNA"/>
</dbReference>
<evidence type="ECO:0000256" key="3">
    <source>
        <dbReference type="ARBA" id="ARBA00023125"/>
    </source>
</evidence>
<dbReference type="InterPro" id="IPR005119">
    <property type="entry name" value="LysR_subst-bd"/>
</dbReference>
<accession>A0A810PWT9</accession>
<dbReference type="PANTHER" id="PTHR30419">
    <property type="entry name" value="HTH-TYPE TRANSCRIPTIONAL REGULATOR YBHD"/>
    <property type="match status" value="1"/>
</dbReference>
<reference evidence="6" key="1">
    <citation type="submission" date="2020-09" db="EMBL/GenBank/DDBJ databases">
        <title>New species isolated from human feces.</title>
        <authorList>
            <person name="Kitahara M."/>
            <person name="Shigeno Y."/>
            <person name="Shime M."/>
            <person name="Matsumoto Y."/>
            <person name="Nakamura S."/>
            <person name="Motooka D."/>
            <person name="Fukuoka S."/>
            <person name="Nishikawa H."/>
            <person name="Benno Y."/>
        </authorList>
    </citation>
    <scope>NUCLEOTIDE SEQUENCE</scope>
    <source>
        <strain evidence="6">MM35</strain>
    </source>
</reference>
<sequence length="294" mass="32615">MSITKYQIFLKTAACGSFSKAAEAMNFTQSGISHAINSLEAELGVTLLSRNRGGVVLTADGRALLPQVEKLCAAHHSMMQTVESLKGMDSGLVKVATFSSVSFQWLPRILKSFGQLYPNIEFEVVTGDFYDQIENWIVSGAVDCGFFRLPSTKHLQTYSLYRDELQVVVPCDHPLAQADPFPVEELAAEPFILLEEGEDYEIMAAFDKMGIRPQVKYTAREDRTILAMVSEGLGISLLPRLMAKHSPLPVQICRAPMQFDRPIGIGVKDEKALSKSTKLFVNYVRTWVAENGDE</sequence>
<dbReference type="GO" id="GO:0003677">
    <property type="term" value="F:DNA binding"/>
    <property type="evidence" value="ECO:0007669"/>
    <property type="project" value="UniProtKB-KW"/>
</dbReference>
<dbReference type="PROSITE" id="PS50931">
    <property type="entry name" value="HTH_LYSR"/>
    <property type="match status" value="1"/>
</dbReference>
<dbReference type="FunFam" id="1.10.10.10:FF:000001">
    <property type="entry name" value="LysR family transcriptional regulator"/>
    <property type="match status" value="1"/>
</dbReference>
<evidence type="ECO:0000256" key="4">
    <source>
        <dbReference type="ARBA" id="ARBA00023163"/>
    </source>
</evidence>
<keyword evidence="2" id="KW-0805">Transcription regulation</keyword>
<dbReference type="Pfam" id="PF03466">
    <property type="entry name" value="LysR_substrate"/>
    <property type="match status" value="1"/>
</dbReference>
<keyword evidence="4" id="KW-0804">Transcription</keyword>
<dbReference type="Gene3D" id="1.10.10.10">
    <property type="entry name" value="Winged helix-like DNA-binding domain superfamily/Winged helix DNA-binding domain"/>
    <property type="match status" value="1"/>
</dbReference>
<evidence type="ECO:0000256" key="2">
    <source>
        <dbReference type="ARBA" id="ARBA00023015"/>
    </source>
</evidence>
<dbReference type="Gene3D" id="3.40.190.290">
    <property type="match status" value="1"/>
</dbReference>
<evidence type="ECO:0000259" key="5">
    <source>
        <dbReference type="PROSITE" id="PS50931"/>
    </source>
</evidence>
<dbReference type="RefSeq" id="WP_212819646.1">
    <property type="nucleotide sequence ID" value="NZ_AP023415.1"/>
</dbReference>
<dbReference type="InterPro" id="IPR036390">
    <property type="entry name" value="WH_DNA-bd_sf"/>
</dbReference>
<dbReference type="InterPro" id="IPR036388">
    <property type="entry name" value="WH-like_DNA-bd_sf"/>
</dbReference>
<dbReference type="SUPFAM" id="SSF53850">
    <property type="entry name" value="Periplasmic binding protein-like II"/>
    <property type="match status" value="1"/>
</dbReference>
<evidence type="ECO:0000313" key="7">
    <source>
        <dbReference type="Proteomes" id="UP000681343"/>
    </source>
</evidence>
<dbReference type="GO" id="GO:0005829">
    <property type="term" value="C:cytosol"/>
    <property type="evidence" value="ECO:0007669"/>
    <property type="project" value="TreeGrafter"/>
</dbReference>
<keyword evidence="3" id="KW-0238">DNA-binding</keyword>
<organism evidence="6 7">
    <name type="scientific">Vescimonas fastidiosa</name>
    <dbReference type="NCBI Taxonomy" id="2714353"/>
    <lineage>
        <taxon>Bacteria</taxon>
        <taxon>Bacillati</taxon>
        <taxon>Bacillota</taxon>
        <taxon>Clostridia</taxon>
        <taxon>Eubacteriales</taxon>
        <taxon>Oscillospiraceae</taxon>
        <taxon>Vescimonas</taxon>
    </lineage>
</organism>
<proteinExistence type="inferred from homology"/>
<keyword evidence="7" id="KW-1185">Reference proteome</keyword>
<evidence type="ECO:0000313" key="6">
    <source>
        <dbReference type="EMBL" id="BCK78695.1"/>
    </source>
</evidence>
<comment type="similarity">
    <text evidence="1">Belongs to the LysR transcriptional regulatory family.</text>
</comment>
<dbReference type="SUPFAM" id="SSF46785">
    <property type="entry name" value="Winged helix' DNA-binding domain"/>
    <property type="match status" value="1"/>
</dbReference>
<dbReference type="PANTHER" id="PTHR30419:SF28">
    <property type="entry name" value="HTH-TYPE TRANSCRIPTIONAL REGULATOR BSDA"/>
    <property type="match status" value="1"/>
</dbReference>
<dbReference type="PRINTS" id="PR00039">
    <property type="entry name" value="HTHLYSR"/>
</dbReference>
<dbReference type="InterPro" id="IPR050950">
    <property type="entry name" value="HTH-type_LysR_regulators"/>
</dbReference>